<keyword evidence="4" id="KW-1185">Reference proteome</keyword>
<dbReference type="EMBL" id="DS621211">
    <property type="protein sequence ID" value="EEC00730.1"/>
    <property type="molecule type" value="Genomic_DNA"/>
</dbReference>
<evidence type="ECO:0000256" key="1">
    <source>
        <dbReference type="SAM" id="MobiDB-lite"/>
    </source>
</evidence>
<evidence type="ECO:0000313" key="3">
    <source>
        <dbReference type="EnsemblMetazoa" id="ISCW001467-PA"/>
    </source>
</evidence>
<protein>
    <submittedName>
        <fullName evidence="2 3">Uncharacterized protein</fullName>
    </submittedName>
</protein>
<dbReference type="InParanoid" id="B7P2A8"/>
<proteinExistence type="predicted"/>
<dbReference type="VEuPathDB" id="VectorBase:ISCI001467"/>
<dbReference type="EnsemblMetazoa" id="ISCW001467-RA">
    <property type="protein sequence ID" value="ISCW001467-PA"/>
    <property type="gene ID" value="ISCW001467"/>
</dbReference>
<dbReference type="HOGENOM" id="CLU_1416588_0_0_1"/>
<dbReference type="VEuPathDB" id="VectorBase:ISCW001467"/>
<name>B7P2A8_IXOSC</name>
<sequence>MRLSSPAAGHTSGPVALPCGTGSRFPAQSGPRTRRASSVSVASGTCTCFQARRTSDVPAQPTNSRHHRSLLQDATDAAQQLQTRLPPVPPSSPASPRRRVFVERLARCLVSLSENPKSSPVHLIRGSRPGHPKTPSGGLRVLSTRRRRGGIRTTRRWCLVGRTVSPALFLDGGSTREAGRFEKRGRNRFLGL</sequence>
<dbReference type="PaxDb" id="6945-B7P2A8"/>
<reference evidence="2 4" key="1">
    <citation type="submission" date="2008-03" db="EMBL/GenBank/DDBJ databases">
        <title>Annotation of Ixodes scapularis.</title>
        <authorList>
            <consortium name="Ixodes scapularis Genome Project Consortium"/>
            <person name="Caler E."/>
            <person name="Hannick L.I."/>
            <person name="Bidwell S."/>
            <person name="Joardar V."/>
            <person name="Thiagarajan M."/>
            <person name="Amedeo P."/>
            <person name="Galinsky K.J."/>
            <person name="Schobel S."/>
            <person name="Inman J."/>
            <person name="Hostetler J."/>
            <person name="Miller J."/>
            <person name="Hammond M."/>
            <person name="Megy K."/>
            <person name="Lawson D."/>
            <person name="Kodira C."/>
            <person name="Sutton G."/>
            <person name="Meyer J."/>
            <person name="Hill C.A."/>
            <person name="Birren B."/>
            <person name="Nene V."/>
            <person name="Collins F."/>
            <person name="Alarcon-Chaidez F."/>
            <person name="Wikel S."/>
            <person name="Strausberg R."/>
        </authorList>
    </citation>
    <scope>NUCLEOTIDE SEQUENCE [LARGE SCALE GENOMIC DNA]</scope>
    <source>
        <strain evidence="4">Wikel</strain>
        <strain evidence="2">Wikel colony</strain>
    </source>
</reference>
<reference evidence="3" key="2">
    <citation type="submission" date="2020-05" db="UniProtKB">
        <authorList>
            <consortium name="EnsemblMetazoa"/>
        </authorList>
    </citation>
    <scope>IDENTIFICATION</scope>
    <source>
        <strain evidence="3">wikel</strain>
    </source>
</reference>
<organism>
    <name type="scientific">Ixodes scapularis</name>
    <name type="common">Black-legged tick</name>
    <name type="synonym">Deer tick</name>
    <dbReference type="NCBI Taxonomy" id="6945"/>
    <lineage>
        <taxon>Eukaryota</taxon>
        <taxon>Metazoa</taxon>
        <taxon>Ecdysozoa</taxon>
        <taxon>Arthropoda</taxon>
        <taxon>Chelicerata</taxon>
        <taxon>Arachnida</taxon>
        <taxon>Acari</taxon>
        <taxon>Parasitiformes</taxon>
        <taxon>Ixodida</taxon>
        <taxon>Ixodoidea</taxon>
        <taxon>Ixodidae</taxon>
        <taxon>Ixodinae</taxon>
        <taxon>Ixodes</taxon>
    </lineage>
</organism>
<feature type="region of interest" description="Disordered" evidence="1">
    <location>
        <begin position="1"/>
        <end position="42"/>
    </location>
</feature>
<feature type="region of interest" description="Disordered" evidence="1">
    <location>
        <begin position="118"/>
        <end position="140"/>
    </location>
</feature>
<dbReference type="EMBL" id="ABJB010514937">
    <property type="status" value="NOT_ANNOTATED_CDS"/>
    <property type="molecule type" value="Genomic_DNA"/>
</dbReference>
<dbReference type="AlphaFoldDB" id="B7P2A8"/>
<gene>
    <name evidence="2" type="ORF">IscW_ISCW001467</name>
</gene>
<evidence type="ECO:0000313" key="2">
    <source>
        <dbReference type="EMBL" id="EEC00730.1"/>
    </source>
</evidence>
<accession>B7P2A8</accession>
<evidence type="ECO:0000313" key="4">
    <source>
        <dbReference type="Proteomes" id="UP000001555"/>
    </source>
</evidence>
<dbReference type="Proteomes" id="UP000001555">
    <property type="component" value="Unassembled WGS sequence"/>
</dbReference>